<dbReference type="InterPro" id="IPR032091">
    <property type="entry name" value="Malt_amylase-like_C"/>
</dbReference>
<dbReference type="GO" id="GO:0004556">
    <property type="term" value="F:alpha-amylase activity"/>
    <property type="evidence" value="ECO:0007669"/>
    <property type="project" value="UniProtKB-UniRule"/>
</dbReference>
<keyword evidence="9" id="KW-1185">Reference proteome</keyword>
<reference evidence="8" key="1">
    <citation type="submission" date="2021-03" db="EMBL/GenBank/DDBJ databases">
        <title>Genomic Encyclopedia of Type Strains, Phase IV (KMG-IV): sequencing the most valuable type-strain genomes for metagenomic binning, comparative biology and taxonomic classification.</title>
        <authorList>
            <person name="Goeker M."/>
        </authorList>
    </citation>
    <scope>NUCLEOTIDE SEQUENCE</scope>
    <source>
        <strain evidence="8">DSM 107338</strain>
    </source>
</reference>
<dbReference type="OrthoDB" id="9805159at2"/>
<dbReference type="GO" id="GO:0043169">
    <property type="term" value="F:cation binding"/>
    <property type="evidence" value="ECO:0007669"/>
    <property type="project" value="InterPro"/>
</dbReference>
<proteinExistence type="inferred from homology"/>
<dbReference type="InterPro" id="IPR017853">
    <property type="entry name" value="GH"/>
</dbReference>
<dbReference type="Gene3D" id="3.20.20.80">
    <property type="entry name" value="Glycosidases"/>
    <property type="match status" value="1"/>
</dbReference>
<dbReference type="SMART" id="SM00642">
    <property type="entry name" value="Aamy"/>
    <property type="match status" value="1"/>
</dbReference>
<comment type="subcellular location">
    <subcellularLocation>
        <location evidence="1">Cytoplasm</location>
    </subcellularLocation>
</comment>
<dbReference type="PANTHER" id="PTHR10357">
    <property type="entry name" value="ALPHA-AMYLASE FAMILY MEMBER"/>
    <property type="match status" value="1"/>
</dbReference>
<dbReference type="EMBL" id="JAGGMB010000011">
    <property type="protein sequence ID" value="MBP2078854.1"/>
    <property type="molecule type" value="Genomic_DNA"/>
</dbReference>
<dbReference type="GO" id="GO:0005737">
    <property type="term" value="C:cytoplasm"/>
    <property type="evidence" value="ECO:0007669"/>
    <property type="project" value="UniProtKB-SubCell"/>
</dbReference>
<evidence type="ECO:0000256" key="6">
    <source>
        <dbReference type="RuleBase" id="RU361134"/>
    </source>
</evidence>
<evidence type="ECO:0000256" key="3">
    <source>
        <dbReference type="ARBA" id="ARBA00022801"/>
    </source>
</evidence>
<feature type="domain" description="Glycosyl hydrolase family 13 catalytic" evidence="7">
    <location>
        <begin position="13"/>
        <end position="415"/>
    </location>
</feature>
<name>A0A9X0YXD0_9BACI</name>
<dbReference type="Gene3D" id="2.60.40.1180">
    <property type="entry name" value="Golgi alpha-mannosidase II"/>
    <property type="match status" value="1"/>
</dbReference>
<evidence type="ECO:0000256" key="2">
    <source>
        <dbReference type="ARBA" id="ARBA00008061"/>
    </source>
</evidence>
<dbReference type="FunFam" id="3.90.400.10:FF:000002">
    <property type="entry name" value="Sucrose isomerase"/>
    <property type="match status" value="1"/>
</dbReference>
<keyword evidence="4 6" id="KW-0326">Glycosidase</keyword>
<evidence type="ECO:0000259" key="7">
    <source>
        <dbReference type="SMART" id="SM00642"/>
    </source>
</evidence>
<comment type="catalytic activity">
    <reaction evidence="6">
        <text>Endohydrolysis of (1-&gt;4)-alpha-D-glucosidic linkages in polysaccharides containing three or more (1-&gt;4)-alpha-linked D-glucose units.</text>
        <dbReference type="EC" id="3.2.1.1"/>
    </reaction>
</comment>
<dbReference type="CDD" id="cd11333">
    <property type="entry name" value="AmyAc_SI_OligoGlu_DGase"/>
    <property type="match status" value="1"/>
</dbReference>
<keyword evidence="3 6" id="KW-0378">Hydrolase</keyword>
<evidence type="ECO:0000256" key="1">
    <source>
        <dbReference type="ARBA" id="ARBA00004496"/>
    </source>
</evidence>
<organism evidence="8 9">
    <name type="scientific">Oceanobacillus polygoni</name>
    <dbReference type="NCBI Taxonomy" id="1235259"/>
    <lineage>
        <taxon>Bacteria</taxon>
        <taxon>Bacillati</taxon>
        <taxon>Bacillota</taxon>
        <taxon>Bacilli</taxon>
        <taxon>Bacillales</taxon>
        <taxon>Bacillaceae</taxon>
        <taxon>Oceanobacillus</taxon>
    </lineage>
</organism>
<evidence type="ECO:0000313" key="8">
    <source>
        <dbReference type="EMBL" id="MBP2078854.1"/>
    </source>
</evidence>
<dbReference type="InterPro" id="IPR006047">
    <property type="entry name" value="GH13_cat_dom"/>
</dbReference>
<dbReference type="AlphaFoldDB" id="A0A9X0YXD0"/>
<evidence type="ECO:0000313" key="9">
    <source>
        <dbReference type="Proteomes" id="UP001138793"/>
    </source>
</evidence>
<comment type="similarity">
    <text evidence="2 5">Belongs to the glycosyl hydrolase 13 family.</text>
</comment>
<keyword evidence="6" id="KW-0119">Carbohydrate metabolism</keyword>
<dbReference type="InterPro" id="IPR006046">
    <property type="entry name" value="Alpha_amylase"/>
</dbReference>
<dbReference type="EC" id="3.2.1.1" evidence="6"/>
<dbReference type="InterPro" id="IPR013780">
    <property type="entry name" value="Glyco_hydro_b"/>
</dbReference>
<dbReference type="PRINTS" id="PR00110">
    <property type="entry name" value="ALPHAAMYLASE"/>
</dbReference>
<sequence length="551" mass="64547">MKKIWWKEAIAYQVYPRSFMDSNGDGIGDIQGVISKLDYLQELGIDVIWISPIYQSPNDDNGYDISDYQAIMDEFGTMEDFDELLEAAHRRGMKLIMDLVINHTSDEHPWFIEARSSKDNPYRDYYIWHPGKNGQEPNNWESIFGGSAWEYDETTKEYYLHVFSKKQPDLNWENSIVRNDLYTMVNWWLDKGIDGFRVDAISHIKKVDGFPDMPNPKKNKYVPSYKGHMNRPGIQAFLEELKEKTFANYDIMTVGEANGVSMDEAEEWVGEEKGKFDMIFQFEHLDLWGKHTNTGLDIHALKKTLTKWQKGLEDIGWNALFLENHDQPRSISTWGNSEAYRVESAKSLATMYFLMQGTPFIYQGQEIGMTNVQFPSINDYDDVGMRNYYHEELSKGTPVEKIMEVIWKTGRDNSRTPMQWTNAKHAGFTDGNPWMKVNPNYTEINVEKELKNPNSIYHYYKKLIKLRKAHNVFIYGSYDLILENDDYVYAYTRTLDDEVVLIMTNLFPKEVEIELPAKLELMEKELLLSNYDVLEGNVMKPYEARVYRLMK</sequence>
<accession>A0A9X0YXD0</accession>
<dbReference type="FunFam" id="2.60.40.1180:FF:000007">
    <property type="entry name" value="Sucrose isomerase"/>
    <property type="match status" value="1"/>
</dbReference>
<dbReference type="FunFam" id="3.20.20.80:FF:000064">
    <property type="entry name" value="Oligo-1,6-glucosidase"/>
    <property type="match status" value="2"/>
</dbReference>
<dbReference type="GO" id="GO:0009313">
    <property type="term" value="P:oligosaccharide catabolic process"/>
    <property type="evidence" value="ECO:0007669"/>
    <property type="project" value="TreeGrafter"/>
</dbReference>
<dbReference type="SUPFAM" id="SSF51011">
    <property type="entry name" value="Glycosyl hydrolase domain"/>
    <property type="match status" value="1"/>
</dbReference>
<dbReference type="Pfam" id="PF00128">
    <property type="entry name" value="Alpha-amylase"/>
    <property type="match status" value="1"/>
</dbReference>
<dbReference type="RefSeq" id="WP_149473402.1">
    <property type="nucleotide sequence ID" value="NZ_JAGGMB010000011.1"/>
</dbReference>
<dbReference type="Proteomes" id="UP001138793">
    <property type="component" value="Unassembled WGS sequence"/>
</dbReference>
<dbReference type="PANTHER" id="PTHR10357:SF178">
    <property type="entry name" value="OLIGO-1,6-GLUCOSIDASE 3-RELATED"/>
    <property type="match status" value="1"/>
</dbReference>
<evidence type="ECO:0000256" key="4">
    <source>
        <dbReference type="ARBA" id="ARBA00023295"/>
    </source>
</evidence>
<dbReference type="Pfam" id="PF16657">
    <property type="entry name" value="Malt_amylase_C"/>
    <property type="match status" value="1"/>
</dbReference>
<dbReference type="Gene3D" id="3.90.400.10">
    <property type="entry name" value="Oligo-1,6-glucosidase, Domain 2"/>
    <property type="match status" value="1"/>
</dbReference>
<dbReference type="NCBIfam" id="NF008183">
    <property type="entry name" value="PRK10933.1"/>
    <property type="match status" value="1"/>
</dbReference>
<gene>
    <name evidence="8" type="ORF">J2Z64_003123</name>
</gene>
<protein>
    <recommendedName>
        <fullName evidence="6">Alpha-amylase</fullName>
        <ecNumber evidence="6">3.2.1.1</ecNumber>
    </recommendedName>
</protein>
<evidence type="ECO:0000256" key="5">
    <source>
        <dbReference type="RuleBase" id="RU003615"/>
    </source>
</evidence>
<dbReference type="InterPro" id="IPR045857">
    <property type="entry name" value="O16G_dom_2"/>
</dbReference>
<comment type="caution">
    <text evidence="8">The sequence shown here is derived from an EMBL/GenBank/DDBJ whole genome shotgun (WGS) entry which is preliminary data.</text>
</comment>
<dbReference type="SUPFAM" id="SSF51445">
    <property type="entry name" value="(Trans)glycosidases"/>
    <property type="match status" value="1"/>
</dbReference>